<evidence type="ECO:0008006" key="3">
    <source>
        <dbReference type="Google" id="ProtNLM"/>
    </source>
</evidence>
<keyword evidence="1" id="KW-0812">Transmembrane</keyword>
<feature type="transmembrane region" description="Helical" evidence="1">
    <location>
        <begin position="184"/>
        <end position="208"/>
    </location>
</feature>
<name>A0A1J5PKJ8_9ZZZZ</name>
<proteinExistence type="predicted"/>
<protein>
    <recommendedName>
        <fullName evidence="3">Transmembrane protein</fullName>
    </recommendedName>
</protein>
<dbReference type="EMBL" id="MLJW01007036">
    <property type="protein sequence ID" value="OIQ65819.1"/>
    <property type="molecule type" value="Genomic_DNA"/>
</dbReference>
<keyword evidence="1" id="KW-0472">Membrane</keyword>
<comment type="caution">
    <text evidence="2">The sequence shown here is derived from an EMBL/GenBank/DDBJ whole genome shotgun (WGS) entry which is preliminary data.</text>
</comment>
<accession>A0A1J5PKJ8</accession>
<feature type="transmembrane region" description="Helical" evidence="1">
    <location>
        <begin position="58"/>
        <end position="79"/>
    </location>
</feature>
<evidence type="ECO:0000313" key="2">
    <source>
        <dbReference type="EMBL" id="OIQ65819.1"/>
    </source>
</evidence>
<keyword evidence="1" id="KW-1133">Transmembrane helix</keyword>
<reference evidence="2" key="1">
    <citation type="submission" date="2016-10" db="EMBL/GenBank/DDBJ databases">
        <title>Sequence of Gallionella enrichment culture.</title>
        <authorList>
            <person name="Poehlein A."/>
            <person name="Muehling M."/>
            <person name="Daniel R."/>
        </authorList>
    </citation>
    <scope>NUCLEOTIDE SEQUENCE</scope>
</reference>
<gene>
    <name evidence="2" type="ORF">GALL_526180</name>
</gene>
<feature type="transmembrane region" description="Helical" evidence="1">
    <location>
        <begin position="107"/>
        <end position="131"/>
    </location>
</feature>
<feature type="transmembrane region" description="Helical" evidence="1">
    <location>
        <begin position="151"/>
        <end position="172"/>
    </location>
</feature>
<dbReference type="NCBIfam" id="NF041043">
    <property type="entry name" value="BPSS1780_fam"/>
    <property type="match status" value="1"/>
</dbReference>
<feature type="transmembrane region" description="Helical" evidence="1">
    <location>
        <begin position="12"/>
        <end position="30"/>
    </location>
</feature>
<evidence type="ECO:0000256" key="1">
    <source>
        <dbReference type="SAM" id="Phobius"/>
    </source>
</evidence>
<sequence length="216" mass="23177">MSVATRVPFVGLPVAMTLLPAVTLGLMAATREATLGKFPMPLVLLSAFRAGPKKVRAILALGGMYASGFMGAMGVSYLVDGGGFAGMYLGGQAPTMELMSSGPFQSAMWTFIGLHLPLSLMFWHAPALVYWHDVPALKSMFFSLVACLRNFWALALFAAVWVAVMVGSVLLLTTLSTLMNSPNLAATLLFPVLLLVAAMFFTSLYFTYRDSFTAPQ</sequence>
<organism evidence="2">
    <name type="scientific">mine drainage metagenome</name>
    <dbReference type="NCBI Taxonomy" id="410659"/>
    <lineage>
        <taxon>unclassified sequences</taxon>
        <taxon>metagenomes</taxon>
        <taxon>ecological metagenomes</taxon>
    </lineage>
</organism>
<dbReference type="AlphaFoldDB" id="A0A1J5PKJ8"/>
<dbReference type="InterPro" id="IPR047798">
    <property type="entry name" value="BPSS1780-like"/>
</dbReference>